<comment type="caution">
    <text evidence="2">The sequence shown here is derived from an EMBL/GenBank/DDBJ whole genome shotgun (WGS) entry which is preliminary data.</text>
</comment>
<gene>
    <name evidence="2" type="ORF">E2C01_011868</name>
</gene>
<organism evidence="2 3">
    <name type="scientific">Portunus trituberculatus</name>
    <name type="common">Swimming crab</name>
    <name type="synonym">Neptunus trituberculatus</name>
    <dbReference type="NCBI Taxonomy" id="210409"/>
    <lineage>
        <taxon>Eukaryota</taxon>
        <taxon>Metazoa</taxon>
        <taxon>Ecdysozoa</taxon>
        <taxon>Arthropoda</taxon>
        <taxon>Crustacea</taxon>
        <taxon>Multicrustacea</taxon>
        <taxon>Malacostraca</taxon>
        <taxon>Eumalacostraca</taxon>
        <taxon>Eucarida</taxon>
        <taxon>Decapoda</taxon>
        <taxon>Pleocyemata</taxon>
        <taxon>Brachyura</taxon>
        <taxon>Eubrachyura</taxon>
        <taxon>Portunoidea</taxon>
        <taxon>Portunidae</taxon>
        <taxon>Portuninae</taxon>
        <taxon>Portunus</taxon>
    </lineage>
</organism>
<keyword evidence="3" id="KW-1185">Reference proteome</keyword>
<evidence type="ECO:0000313" key="2">
    <source>
        <dbReference type="EMBL" id="MPC18968.1"/>
    </source>
</evidence>
<proteinExistence type="predicted"/>
<dbReference type="EMBL" id="VSRR010000725">
    <property type="protein sequence ID" value="MPC18968.1"/>
    <property type="molecule type" value="Genomic_DNA"/>
</dbReference>
<feature type="region of interest" description="Disordered" evidence="1">
    <location>
        <begin position="48"/>
        <end position="79"/>
    </location>
</feature>
<evidence type="ECO:0000256" key="1">
    <source>
        <dbReference type="SAM" id="MobiDB-lite"/>
    </source>
</evidence>
<reference evidence="2 3" key="1">
    <citation type="submission" date="2019-05" db="EMBL/GenBank/DDBJ databases">
        <title>Another draft genome of Portunus trituberculatus and its Hox gene families provides insights of decapod evolution.</title>
        <authorList>
            <person name="Jeong J.-H."/>
            <person name="Song I."/>
            <person name="Kim S."/>
            <person name="Choi T."/>
            <person name="Kim D."/>
            <person name="Ryu S."/>
            <person name="Kim W."/>
        </authorList>
    </citation>
    <scope>NUCLEOTIDE SEQUENCE [LARGE SCALE GENOMIC DNA]</scope>
    <source>
        <tissue evidence="2">Muscle</tissue>
    </source>
</reference>
<protein>
    <submittedName>
        <fullName evidence="2">Uncharacterized protein</fullName>
    </submittedName>
</protein>
<accession>A0A5B7DC94</accession>
<dbReference type="AlphaFoldDB" id="A0A5B7DC94"/>
<feature type="compositionally biased region" description="Polar residues" evidence="1">
    <location>
        <begin position="52"/>
        <end position="79"/>
    </location>
</feature>
<evidence type="ECO:0000313" key="3">
    <source>
        <dbReference type="Proteomes" id="UP000324222"/>
    </source>
</evidence>
<name>A0A5B7DC94_PORTR</name>
<sequence>MLKISIFFTPPPPMILNFYVLYKALPLPHPHPPLPYIVNRRFHTLRLPHTPDASSQHARTLPAFTTHTTQPSSLTPHTF</sequence>
<dbReference type="Proteomes" id="UP000324222">
    <property type="component" value="Unassembled WGS sequence"/>
</dbReference>